<comment type="subunit">
    <text evidence="1">Homotrimer. Interacts with the viral DNA polymerase; this interaction constitutes the polymerase holoenzyme. Interacts with the sliding-clamp-loader; this interaction allows the sliding-clamp-loader to open the sliding clamp. Interacts with the viral DNA ligase. Part of the replicase complex that includes the DNA polymerase, the polymerase clamp, the clamp loader complex, the single-stranded DNA binding protein, the primase, the helicase and the helicase assembly factor. Interacts with the viral RNA polymerase (RNAP). Part of the transcription activation complex containing host RNAP, the viral RNA polymerase sigma-like factor, the late transcription coactivator, and the sliding clamp.</text>
</comment>
<dbReference type="KEGG" id="vg:10327051"/>
<evidence type="ECO:0000313" key="3">
    <source>
        <dbReference type="EMBL" id="ADO98762.1"/>
    </source>
</evidence>
<keyword evidence="4" id="KW-1185">Reference proteome</keyword>
<reference evidence="3 4" key="1">
    <citation type="journal article" date="2010" name="Environ. Microbiol.">
        <title>Genomic analysis of oceanic cyanobacterial myoviruses compared with T4-like myoviruses from diverse hosts and environments.</title>
        <authorList>
            <person name="Sullivan M.B."/>
            <person name="Huang K.H."/>
            <person name="Ignacio-Espinoza J.C."/>
            <person name="Berlin A.M."/>
            <person name="Kelly L."/>
            <person name="Weigele P.R."/>
            <person name="DeFrancesco A.S."/>
            <person name="Kern S.E."/>
            <person name="Thompson L.R."/>
            <person name="Young S."/>
            <person name="Yandava C."/>
            <person name="Fu R."/>
            <person name="Krastins B."/>
            <person name="Chase M."/>
            <person name="Sarracino D."/>
            <person name="Osburne M.S."/>
            <person name="Henn M.R."/>
            <person name="Chisholm S.W."/>
        </authorList>
    </citation>
    <scope>NUCLEOTIDE SEQUENCE [LARGE SCALE GENOMIC DNA]</scope>
    <source>
        <strain evidence="3">M4-247</strain>
    </source>
</reference>
<gene>
    <name evidence="3" type="primary">gp45</name>
    <name evidence="3" type="ORF">PHM1_138</name>
</gene>
<name>E3SMW9_9CAUD</name>
<keyword evidence="1" id="KW-1195">Viral transcription</keyword>
<dbReference type="GO" id="GO:0039693">
    <property type="term" value="P:viral DNA genome replication"/>
    <property type="evidence" value="ECO:0007669"/>
    <property type="project" value="UniProtKB-UniRule"/>
</dbReference>
<dbReference type="GeneID" id="10327051"/>
<comment type="similarity">
    <text evidence="1">Belongs to the Tevenvirinae sliding clamp family.</text>
</comment>
<accession>E3SMW9</accession>
<dbReference type="GO" id="GO:0019083">
    <property type="term" value="P:viral transcription"/>
    <property type="evidence" value="ECO:0007669"/>
    <property type="project" value="UniProtKB-UniRule"/>
</dbReference>
<organism evidence="3 4">
    <name type="scientific">Prochlorococcus phage P-HM1</name>
    <dbReference type="NCBI Taxonomy" id="445700"/>
    <lineage>
        <taxon>Viruses</taxon>
        <taxon>Duplodnaviria</taxon>
        <taxon>Heunggongvirae</taxon>
        <taxon>Uroviricota</taxon>
        <taxon>Caudoviricetes</taxon>
        <taxon>Eurybiavirus</taxon>
        <taxon>Eurybiavirus PHM2</taxon>
    </lineage>
</organism>
<dbReference type="Proteomes" id="UP000006530">
    <property type="component" value="Segment"/>
</dbReference>
<dbReference type="InterPro" id="IPR015200">
    <property type="entry name" value="Sliding_clamp_C"/>
</dbReference>
<dbReference type="GO" id="GO:0030337">
    <property type="term" value="F:DNA polymerase processivity factor activity"/>
    <property type="evidence" value="ECO:0007669"/>
    <property type="project" value="UniProtKB-UniRule"/>
</dbReference>
<dbReference type="HAMAP" id="MF_04161">
    <property type="entry name" value="Sliding_clamp_T4"/>
    <property type="match status" value="1"/>
</dbReference>
<proteinExistence type="inferred from homology"/>
<evidence type="ECO:0000259" key="2">
    <source>
        <dbReference type="Pfam" id="PF09116"/>
    </source>
</evidence>
<dbReference type="Pfam" id="PF09116">
    <property type="entry name" value="gp45-slide_C"/>
    <property type="match status" value="1"/>
</dbReference>
<feature type="domain" description="Sliding clamp C-terminal" evidence="2">
    <location>
        <begin position="121"/>
        <end position="215"/>
    </location>
</feature>
<evidence type="ECO:0000313" key="4">
    <source>
        <dbReference type="Proteomes" id="UP000006530"/>
    </source>
</evidence>
<keyword evidence="1" id="KW-1194">Viral DNA replication</keyword>
<dbReference type="OrthoDB" id="7567at10239"/>
<protein>
    <recommendedName>
        <fullName evidence="1">Sliding clamp</fullName>
    </recommendedName>
    <alternativeName>
        <fullName evidence="1">DNA polymerase accessory protein Gp45</fullName>
    </alternativeName>
    <alternativeName>
        <fullName evidence="1">DNA polymerase clamp</fullName>
    </alternativeName>
</protein>
<dbReference type="SUPFAM" id="SSF55979">
    <property type="entry name" value="DNA clamp"/>
    <property type="match status" value="2"/>
</dbReference>
<sequence>MKLSKGTLDILKNFSYINPSITFKEGQELSTLSIQRNILSRAVVEEKFPKAFAIYDLGEFLSGLSLFENPDFDFANDNYVVIKDKKCQSRYFFADPSTITQPPENRAEIPSKDVCFVVAWNDLNNLIRAAAIYSVADLAVVGDGSTINLVVRDKKNDTSNNYSVKVGTTDAKFTFNFKVEYLKLLPADYEVTISKHNAALFRDANRDLEYLIALEPDSVYNG</sequence>
<dbReference type="Gene3D" id="3.70.10.10">
    <property type="match status" value="1"/>
</dbReference>
<dbReference type="GO" id="GO:0006260">
    <property type="term" value="P:DNA replication"/>
    <property type="evidence" value="ECO:0007669"/>
    <property type="project" value="UniProtKB-KW"/>
</dbReference>
<dbReference type="InterPro" id="IPR046389">
    <property type="entry name" value="Sliding_clamp_T4"/>
</dbReference>
<dbReference type="RefSeq" id="YP_004322563.1">
    <property type="nucleotide sequence ID" value="NC_015280.1"/>
</dbReference>
<dbReference type="EMBL" id="GU071101">
    <property type="protein sequence ID" value="ADO98762.1"/>
    <property type="molecule type" value="Genomic_DNA"/>
</dbReference>
<dbReference type="InterPro" id="IPR046938">
    <property type="entry name" value="DNA_clamp_sf"/>
</dbReference>
<evidence type="ECO:0000256" key="1">
    <source>
        <dbReference type="HAMAP-Rule" id="MF_04161"/>
    </source>
</evidence>
<keyword evidence="1" id="KW-0235">DNA replication</keyword>
<comment type="function">
    <text evidence="1">Sliding clamp that encircles the genomic DNA and links the DNA polymerase to the template to control the processivity of DNA synthesis. Responsible for tethering the catalytic subunit of DNA polymerase to DNA during high-speed replication. Interaction with the sliding-clamp-loader opens the sliding clamp so that it can be loaded around the DNA template. During transcription, encircles the DNA and tethers host RNA polymerase (RNAP) to it.</text>
</comment>